<evidence type="ECO:0000313" key="10">
    <source>
        <dbReference type="Proteomes" id="UP000322899"/>
    </source>
</evidence>
<evidence type="ECO:0000313" key="8">
    <source>
        <dbReference type="EMBL" id="KAA0165762.1"/>
    </source>
</evidence>
<dbReference type="PANTHER" id="PTHR11802">
    <property type="entry name" value="SERINE PROTEASE FAMILY S10 SERINE CARBOXYPEPTIDASE"/>
    <property type="match status" value="1"/>
</dbReference>
<dbReference type="PANTHER" id="PTHR11802:SF472">
    <property type="entry name" value="SERINE CARBOXYPEPTIDASE CPVL-RELATED"/>
    <property type="match status" value="1"/>
</dbReference>
<dbReference type="GO" id="GO:0004185">
    <property type="term" value="F:serine-type carboxypeptidase activity"/>
    <property type="evidence" value="ECO:0007669"/>
    <property type="project" value="UniProtKB-UniRule"/>
</dbReference>
<dbReference type="Pfam" id="PF00450">
    <property type="entry name" value="Peptidase_S10"/>
    <property type="match status" value="1"/>
</dbReference>
<organism evidence="9 10">
    <name type="scientific">Cafeteria roenbergensis</name>
    <name type="common">Marine flagellate</name>
    <dbReference type="NCBI Taxonomy" id="33653"/>
    <lineage>
        <taxon>Eukaryota</taxon>
        <taxon>Sar</taxon>
        <taxon>Stramenopiles</taxon>
        <taxon>Bigyra</taxon>
        <taxon>Opalozoa</taxon>
        <taxon>Bicosoecida</taxon>
        <taxon>Cafeteriaceae</taxon>
        <taxon>Cafeteria</taxon>
    </lineage>
</organism>
<evidence type="ECO:0000256" key="3">
    <source>
        <dbReference type="ARBA" id="ARBA00022670"/>
    </source>
</evidence>
<feature type="chain" id="PRO_5034155859" description="Carboxypeptidase" evidence="7">
    <location>
        <begin position="22"/>
        <end position="472"/>
    </location>
</feature>
<dbReference type="InterPro" id="IPR001563">
    <property type="entry name" value="Peptidase_S10"/>
</dbReference>
<dbReference type="Proteomes" id="UP000325113">
    <property type="component" value="Unassembled WGS sequence"/>
</dbReference>
<keyword evidence="6" id="KW-0325">Glycoprotein</keyword>
<dbReference type="Proteomes" id="UP000322899">
    <property type="component" value="Unassembled WGS sequence"/>
</dbReference>
<dbReference type="GO" id="GO:0006508">
    <property type="term" value="P:proteolysis"/>
    <property type="evidence" value="ECO:0007669"/>
    <property type="project" value="UniProtKB-KW"/>
</dbReference>
<keyword evidence="3 7" id="KW-0645">Protease</keyword>
<dbReference type="Gene3D" id="3.40.50.1820">
    <property type="entry name" value="alpha/beta hydrolase"/>
    <property type="match status" value="1"/>
</dbReference>
<evidence type="ECO:0000256" key="7">
    <source>
        <dbReference type="RuleBase" id="RU361156"/>
    </source>
</evidence>
<comment type="caution">
    <text evidence="9">The sequence shown here is derived from an EMBL/GenBank/DDBJ whole genome shotgun (WGS) entry which is preliminary data.</text>
</comment>
<comment type="similarity">
    <text evidence="1 7">Belongs to the peptidase S10 family.</text>
</comment>
<sequence length="472" mass="50839">MRGSFALAASAVALGASVVAGQAPCANGECGSRRVLTDLIRAGRVAEARDASRFQLPGMDFPAHAGLLRVRGNSTLFFVLQPCEDGSSLCPPKDDELTLWLQGGPGGPSQFGLFVENGPYHVSESLQLVPNPYSWSKRFSMLWIDQPVGTGYSSVAPGDEYCSNDTCAAKDLYNALDQISTLFPGYSKLRITGESYGGKWVPATAAYVLEQQALARAANAAAPLNGMTLAGISVGDGWTDPVHMVPEYVPLLKSLSILDENGLAQFGALMDQVMNNITAGDTAAAFLPWDAAINGDLSKLPPLLKRLSGLNDYFNFDRTEQPASYNYWTQYVVQPAVRAAFGVGNTTLHSGLQVEMALVADFMRSQAKSLIAVLESGVPALVYVGQLDIIVGPRLVNAYLNQLPWSGLQRYQQAERAIWRTPDEPAEVAGWSRAAEPLTHVVVRNVGHIAPHDNPARMFNLITNWADGKPIN</sequence>
<reference evidence="10 11" key="1">
    <citation type="submission" date="2019-07" db="EMBL/GenBank/DDBJ databases">
        <title>Genomes of Cafeteria roenbergensis.</title>
        <authorList>
            <person name="Fischer M.G."/>
            <person name="Hackl T."/>
            <person name="Roman M."/>
        </authorList>
    </citation>
    <scope>NUCLEOTIDE SEQUENCE [LARGE SCALE GENOMIC DNA]</scope>
    <source>
        <strain evidence="8 11">Cflag</strain>
        <strain evidence="9 10">E4-10P</strain>
    </source>
</reference>
<keyword evidence="2 7" id="KW-0121">Carboxypeptidase</keyword>
<dbReference type="AlphaFoldDB" id="A0A5A8E134"/>
<dbReference type="EMBL" id="VLTM01000011">
    <property type="protein sequence ID" value="KAA0165762.1"/>
    <property type="molecule type" value="Genomic_DNA"/>
</dbReference>
<evidence type="ECO:0000256" key="4">
    <source>
        <dbReference type="ARBA" id="ARBA00022729"/>
    </source>
</evidence>
<dbReference type="SUPFAM" id="SSF53474">
    <property type="entry name" value="alpha/beta-Hydrolases"/>
    <property type="match status" value="1"/>
</dbReference>
<accession>A0A5A8E134</accession>
<evidence type="ECO:0000256" key="1">
    <source>
        <dbReference type="ARBA" id="ARBA00009431"/>
    </source>
</evidence>
<evidence type="ECO:0000256" key="6">
    <source>
        <dbReference type="ARBA" id="ARBA00023180"/>
    </source>
</evidence>
<dbReference type="InterPro" id="IPR033124">
    <property type="entry name" value="Ser_caboxypep_his_AS"/>
</dbReference>
<dbReference type="PROSITE" id="PS00560">
    <property type="entry name" value="CARBOXYPEPT_SER_HIS"/>
    <property type="match status" value="1"/>
</dbReference>
<protein>
    <recommendedName>
        <fullName evidence="7">Carboxypeptidase</fullName>
        <ecNumber evidence="7">3.4.16.-</ecNumber>
    </recommendedName>
</protein>
<keyword evidence="5 7" id="KW-0378">Hydrolase</keyword>
<evidence type="ECO:0000313" key="11">
    <source>
        <dbReference type="Proteomes" id="UP000325113"/>
    </source>
</evidence>
<dbReference type="EMBL" id="VLTO01000060">
    <property type="protein sequence ID" value="KAA0170527.1"/>
    <property type="molecule type" value="Genomic_DNA"/>
</dbReference>
<keyword evidence="4 7" id="KW-0732">Signal</keyword>
<dbReference type="PROSITE" id="PS00131">
    <property type="entry name" value="CARBOXYPEPT_SER_SER"/>
    <property type="match status" value="1"/>
</dbReference>
<evidence type="ECO:0000256" key="5">
    <source>
        <dbReference type="ARBA" id="ARBA00022801"/>
    </source>
</evidence>
<dbReference type="InterPro" id="IPR018202">
    <property type="entry name" value="Ser_caboxypep_ser_AS"/>
</dbReference>
<evidence type="ECO:0000313" key="9">
    <source>
        <dbReference type="EMBL" id="KAA0170527.1"/>
    </source>
</evidence>
<feature type="signal peptide" evidence="7">
    <location>
        <begin position="1"/>
        <end position="21"/>
    </location>
</feature>
<evidence type="ECO:0000256" key="2">
    <source>
        <dbReference type="ARBA" id="ARBA00022645"/>
    </source>
</evidence>
<dbReference type="OrthoDB" id="443318at2759"/>
<dbReference type="PRINTS" id="PR00724">
    <property type="entry name" value="CRBOXYPTASEC"/>
</dbReference>
<dbReference type="InterPro" id="IPR029058">
    <property type="entry name" value="AB_hydrolase_fold"/>
</dbReference>
<proteinExistence type="inferred from homology"/>
<name>A0A5A8E134_CAFRO</name>
<gene>
    <name evidence="9" type="ORF">FNF27_06589</name>
    <name evidence="8" type="ORF">FNF31_01739</name>
</gene>
<dbReference type="EC" id="3.4.16.-" evidence="7"/>